<dbReference type="AlphaFoldDB" id="A0AAV7HMF5"/>
<proteinExistence type="predicted"/>
<evidence type="ECO:0000313" key="2">
    <source>
        <dbReference type="EMBL" id="KAH0468919.1"/>
    </source>
</evidence>
<evidence type="ECO:0000313" key="3">
    <source>
        <dbReference type="Proteomes" id="UP000775213"/>
    </source>
</evidence>
<name>A0AAV7HMF5_DENCH</name>
<sequence length="63" mass="6660">MYVVSVLFEARDFFFAIFRDGKQGIGLPIRPTPARLAAGSDDSDLAAGGGGGGREERVSEAEE</sequence>
<feature type="compositionally biased region" description="Basic and acidic residues" evidence="1">
    <location>
        <begin position="53"/>
        <end position="63"/>
    </location>
</feature>
<gene>
    <name evidence="2" type="ORF">IEQ34_002151</name>
</gene>
<evidence type="ECO:0000256" key="1">
    <source>
        <dbReference type="SAM" id="MobiDB-lite"/>
    </source>
</evidence>
<comment type="caution">
    <text evidence="2">The sequence shown here is derived from an EMBL/GenBank/DDBJ whole genome shotgun (WGS) entry which is preliminary data.</text>
</comment>
<protein>
    <submittedName>
        <fullName evidence="2">Uncharacterized protein</fullName>
    </submittedName>
</protein>
<reference evidence="2 3" key="1">
    <citation type="journal article" date="2021" name="Hortic Res">
        <title>Chromosome-scale assembly of the Dendrobium chrysotoxum genome enhances the understanding of orchid evolution.</title>
        <authorList>
            <person name="Zhang Y."/>
            <person name="Zhang G.Q."/>
            <person name="Zhang D."/>
            <person name="Liu X.D."/>
            <person name="Xu X.Y."/>
            <person name="Sun W.H."/>
            <person name="Yu X."/>
            <person name="Zhu X."/>
            <person name="Wang Z.W."/>
            <person name="Zhao X."/>
            <person name="Zhong W.Y."/>
            <person name="Chen H."/>
            <person name="Yin W.L."/>
            <person name="Huang T."/>
            <person name="Niu S.C."/>
            <person name="Liu Z.J."/>
        </authorList>
    </citation>
    <scope>NUCLEOTIDE SEQUENCE [LARGE SCALE GENOMIC DNA]</scope>
    <source>
        <strain evidence="2">Lindl</strain>
    </source>
</reference>
<dbReference type="EMBL" id="JAGFBR010000003">
    <property type="protein sequence ID" value="KAH0468919.1"/>
    <property type="molecule type" value="Genomic_DNA"/>
</dbReference>
<organism evidence="2 3">
    <name type="scientific">Dendrobium chrysotoxum</name>
    <name type="common">Orchid</name>
    <dbReference type="NCBI Taxonomy" id="161865"/>
    <lineage>
        <taxon>Eukaryota</taxon>
        <taxon>Viridiplantae</taxon>
        <taxon>Streptophyta</taxon>
        <taxon>Embryophyta</taxon>
        <taxon>Tracheophyta</taxon>
        <taxon>Spermatophyta</taxon>
        <taxon>Magnoliopsida</taxon>
        <taxon>Liliopsida</taxon>
        <taxon>Asparagales</taxon>
        <taxon>Orchidaceae</taxon>
        <taxon>Epidendroideae</taxon>
        <taxon>Malaxideae</taxon>
        <taxon>Dendrobiinae</taxon>
        <taxon>Dendrobium</taxon>
    </lineage>
</organism>
<accession>A0AAV7HMF5</accession>
<dbReference type="Proteomes" id="UP000775213">
    <property type="component" value="Unassembled WGS sequence"/>
</dbReference>
<keyword evidence="3" id="KW-1185">Reference proteome</keyword>
<feature type="region of interest" description="Disordered" evidence="1">
    <location>
        <begin position="36"/>
        <end position="63"/>
    </location>
</feature>